<evidence type="ECO:0000259" key="1">
    <source>
        <dbReference type="PROSITE" id="PS50801"/>
    </source>
</evidence>
<dbReference type="SMART" id="SM00065">
    <property type="entry name" value="GAF"/>
    <property type="match status" value="1"/>
</dbReference>
<protein>
    <submittedName>
        <fullName evidence="2">GAF domain-containing protein</fullName>
    </submittedName>
</protein>
<dbReference type="Gene3D" id="3.30.750.24">
    <property type="entry name" value="STAS domain"/>
    <property type="match status" value="1"/>
</dbReference>
<evidence type="ECO:0000313" key="3">
    <source>
        <dbReference type="Proteomes" id="UP001150924"/>
    </source>
</evidence>
<dbReference type="Proteomes" id="UP001150924">
    <property type="component" value="Unassembled WGS sequence"/>
</dbReference>
<dbReference type="CDD" id="cd07041">
    <property type="entry name" value="STAS_RsbR_RsbS_like"/>
    <property type="match status" value="1"/>
</dbReference>
<gene>
    <name evidence="2" type="ORF">OV079_28720</name>
</gene>
<comment type="caution">
    <text evidence="2">The sequence shown here is derived from an EMBL/GenBank/DDBJ whole genome shotgun (WGS) entry which is preliminary data.</text>
</comment>
<dbReference type="SUPFAM" id="SSF52091">
    <property type="entry name" value="SpoIIaa-like"/>
    <property type="match status" value="1"/>
</dbReference>
<feature type="domain" description="STAS" evidence="1">
    <location>
        <begin position="189"/>
        <end position="300"/>
    </location>
</feature>
<dbReference type="PANTHER" id="PTHR33745">
    <property type="entry name" value="RSBT ANTAGONIST PROTEIN RSBS-RELATED"/>
    <property type="match status" value="1"/>
</dbReference>
<accession>A0A9X3J0W8</accession>
<dbReference type="InterPro" id="IPR051932">
    <property type="entry name" value="Bact_StressResp_Reg"/>
</dbReference>
<reference evidence="2" key="1">
    <citation type="submission" date="2022-11" db="EMBL/GenBank/DDBJ databases">
        <title>Minimal conservation of predation-associated metabolite biosynthetic gene clusters underscores biosynthetic potential of Myxococcota including descriptions for ten novel species: Archangium lansinium sp. nov., Myxococcus landrumus sp. nov., Nannocystis bai.</title>
        <authorList>
            <person name="Ahearne A."/>
            <person name="Stevens C."/>
            <person name="Phillips K."/>
        </authorList>
    </citation>
    <scope>NUCLEOTIDE SEQUENCE</scope>
    <source>
        <strain evidence="2">Na p29</strain>
    </source>
</reference>
<dbReference type="Gene3D" id="3.30.450.40">
    <property type="match status" value="1"/>
</dbReference>
<dbReference type="Pfam" id="PF01740">
    <property type="entry name" value="STAS"/>
    <property type="match status" value="1"/>
</dbReference>
<dbReference type="AlphaFoldDB" id="A0A9X3J0W8"/>
<keyword evidence="3" id="KW-1185">Reference proteome</keyword>
<dbReference type="InterPro" id="IPR036513">
    <property type="entry name" value="STAS_dom_sf"/>
</dbReference>
<dbReference type="InterPro" id="IPR029016">
    <property type="entry name" value="GAF-like_dom_sf"/>
</dbReference>
<proteinExistence type="predicted"/>
<dbReference type="Pfam" id="PF13185">
    <property type="entry name" value="GAF_2"/>
    <property type="match status" value="1"/>
</dbReference>
<name>A0A9X3J0W8_9BACT</name>
<dbReference type="EMBL" id="JAPNKE010000002">
    <property type="protein sequence ID" value="MCY1009478.1"/>
    <property type="molecule type" value="Genomic_DNA"/>
</dbReference>
<sequence>MSRADSLDLLPLLDRSAAALAAVRDEAMLVAAMDDVMTRIVDCEYIGLFFLERRTGRLRHAFTRGFTEEERRAAELTAMNRHVGEVFRTRTVLHLPDVQVEADPSARVNPRRHPVRSRLTVPVVGRGESVGVISLGNVRPAAFSDVQIALVNFVASLAGVVYWNLEDLRALDEQYSLVKTQKEELLELSAPILEAAPGVLLLPVVGRLDGERCALVAQRLLHAIACRATRAVVFDLTGMEETGSASIAALLDVFRATRLMGAACLLSGVTPASARRIVGLDLPLPTERIFPTVHLALAAALAL</sequence>
<organism evidence="2 3">
    <name type="scientific">Nannocystis pusilla</name>
    <dbReference type="NCBI Taxonomy" id="889268"/>
    <lineage>
        <taxon>Bacteria</taxon>
        <taxon>Pseudomonadati</taxon>
        <taxon>Myxococcota</taxon>
        <taxon>Polyangia</taxon>
        <taxon>Nannocystales</taxon>
        <taxon>Nannocystaceae</taxon>
        <taxon>Nannocystis</taxon>
    </lineage>
</organism>
<dbReference type="SUPFAM" id="SSF55781">
    <property type="entry name" value="GAF domain-like"/>
    <property type="match status" value="1"/>
</dbReference>
<dbReference type="InterPro" id="IPR002645">
    <property type="entry name" value="STAS_dom"/>
</dbReference>
<dbReference type="RefSeq" id="WP_267772145.1">
    <property type="nucleotide sequence ID" value="NZ_JAPNKE010000002.1"/>
</dbReference>
<dbReference type="InterPro" id="IPR003018">
    <property type="entry name" value="GAF"/>
</dbReference>
<dbReference type="PROSITE" id="PS50801">
    <property type="entry name" value="STAS"/>
    <property type="match status" value="1"/>
</dbReference>
<evidence type="ECO:0000313" key="2">
    <source>
        <dbReference type="EMBL" id="MCY1009478.1"/>
    </source>
</evidence>